<evidence type="ECO:0000256" key="3">
    <source>
        <dbReference type="ARBA" id="ARBA00022692"/>
    </source>
</evidence>
<protein>
    <submittedName>
        <fullName evidence="8">Putative cytochrome C-type biogenesis protein CcdA</fullName>
    </submittedName>
</protein>
<dbReference type="InterPro" id="IPR051790">
    <property type="entry name" value="Cytochrome_c-biogenesis_DsbD"/>
</dbReference>
<feature type="transmembrane region" description="Helical" evidence="6">
    <location>
        <begin position="158"/>
        <end position="178"/>
    </location>
</feature>
<evidence type="ECO:0000313" key="8">
    <source>
        <dbReference type="EMBL" id="KXA13095.1"/>
    </source>
</evidence>
<keyword evidence="5 6" id="KW-0472">Membrane</keyword>
<dbReference type="PATRIC" id="fig|134605.3.peg.1532"/>
<evidence type="ECO:0000313" key="9">
    <source>
        <dbReference type="Proteomes" id="UP000070617"/>
    </source>
</evidence>
<dbReference type="PANTHER" id="PTHR31272">
    <property type="entry name" value="CYTOCHROME C-TYPE BIOGENESIS PROTEIN HI_1454-RELATED"/>
    <property type="match status" value="1"/>
</dbReference>
<evidence type="ECO:0000259" key="7">
    <source>
        <dbReference type="Pfam" id="PF02683"/>
    </source>
</evidence>
<evidence type="ECO:0000256" key="5">
    <source>
        <dbReference type="ARBA" id="ARBA00023136"/>
    </source>
</evidence>
<name>A0A133N9X6_9FUSO</name>
<feature type="transmembrane region" description="Helical" evidence="6">
    <location>
        <begin position="12"/>
        <end position="34"/>
    </location>
</feature>
<sequence>MKGMLNGELFVGAVYLAGLLSFFSPCIFPLLPVYLGMLSSGGKRSLLKTIVFVIGLSSSFVLLGFGAGSVGALLTSSTFRIISGVVVILFGFIQMDVIKASFLERTKLVELKQKEEDSVLGAFILGFTFSLGWTPCVGPILTSILFLSSGGGSPVYGALMMFIYVLGLATPFLIFSFFSKQLGSKMGSFRKYLVPLKKIGGVLIVIMGILLLTDRLNLFV</sequence>
<gene>
    <name evidence="8" type="ORF">HMPREF3206_01553</name>
</gene>
<evidence type="ECO:0000256" key="4">
    <source>
        <dbReference type="ARBA" id="ARBA00022989"/>
    </source>
</evidence>
<comment type="subcellular location">
    <subcellularLocation>
        <location evidence="1">Membrane</location>
        <topology evidence="1">Multi-pass membrane protein</topology>
    </subcellularLocation>
</comment>
<evidence type="ECO:0000256" key="2">
    <source>
        <dbReference type="ARBA" id="ARBA00006143"/>
    </source>
</evidence>
<dbReference type="InterPro" id="IPR003834">
    <property type="entry name" value="Cyt_c_assmbl_TM_dom"/>
</dbReference>
<evidence type="ECO:0000256" key="1">
    <source>
        <dbReference type="ARBA" id="ARBA00004141"/>
    </source>
</evidence>
<dbReference type="STRING" id="134605.HMPREF3206_01553"/>
<organism evidence="8 9">
    <name type="scientific">Fusobacterium equinum</name>
    <dbReference type="NCBI Taxonomy" id="134605"/>
    <lineage>
        <taxon>Bacteria</taxon>
        <taxon>Fusobacteriati</taxon>
        <taxon>Fusobacteriota</taxon>
        <taxon>Fusobacteriia</taxon>
        <taxon>Fusobacteriales</taxon>
        <taxon>Fusobacteriaceae</taxon>
        <taxon>Fusobacterium</taxon>
    </lineage>
</organism>
<accession>A0A133N9X6</accession>
<keyword evidence="3 6" id="KW-0812">Transmembrane</keyword>
<dbReference type="PANTHER" id="PTHR31272:SF4">
    <property type="entry name" value="CYTOCHROME C-TYPE BIOGENESIS PROTEIN HI_1454-RELATED"/>
    <property type="match status" value="1"/>
</dbReference>
<dbReference type="GO" id="GO:0016020">
    <property type="term" value="C:membrane"/>
    <property type="evidence" value="ECO:0007669"/>
    <property type="project" value="UniProtKB-SubCell"/>
</dbReference>
<comment type="caution">
    <text evidence="8">The sequence shown here is derived from an EMBL/GenBank/DDBJ whole genome shotgun (WGS) entry which is preliminary data.</text>
</comment>
<dbReference type="AlphaFoldDB" id="A0A133N9X6"/>
<reference evidence="9" key="1">
    <citation type="submission" date="2016-01" db="EMBL/GenBank/DDBJ databases">
        <authorList>
            <person name="Mitreva M."/>
            <person name="Pepin K.H."/>
            <person name="Mihindukulasuriya K.A."/>
            <person name="Fulton R."/>
            <person name="Fronick C."/>
            <person name="O'Laughlin M."/>
            <person name="Miner T."/>
            <person name="Herter B."/>
            <person name="Rosa B.A."/>
            <person name="Cordes M."/>
            <person name="Tomlinson C."/>
            <person name="Wollam A."/>
            <person name="Palsikar V.B."/>
            <person name="Mardis E.R."/>
            <person name="Wilson R.K."/>
        </authorList>
    </citation>
    <scope>NUCLEOTIDE SEQUENCE [LARGE SCALE GENOMIC DNA]</scope>
    <source>
        <strain evidence="9">CMW8396</strain>
    </source>
</reference>
<dbReference type="Proteomes" id="UP000070617">
    <property type="component" value="Unassembled WGS sequence"/>
</dbReference>
<feature type="transmembrane region" description="Helical" evidence="6">
    <location>
        <begin position="79"/>
        <end position="98"/>
    </location>
</feature>
<feature type="transmembrane region" description="Helical" evidence="6">
    <location>
        <begin position="46"/>
        <end position="67"/>
    </location>
</feature>
<proteinExistence type="inferred from homology"/>
<dbReference type="Pfam" id="PF02683">
    <property type="entry name" value="DsbD_TM"/>
    <property type="match status" value="1"/>
</dbReference>
<feature type="transmembrane region" description="Helical" evidence="6">
    <location>
        <begin position="199"/>
        <end position="218"/>
    </location>
</feature>
<dbReference type="EMBL" id="LRPX01000083">
    <property type="protein sequence ID" value="KXA13095.1"/>
    <property type="molecule type" value="Genomic_DNA"/>
</dbReference>
<feature type="transmembrane region" description="Helical" evidence="6">
    <location>
        <begin position="119"/>
        <end position="146"/>
    </location>
</feature>
<dbReference type="GO" id="GO:0017004">
    <property type="term" value="P:cytochrome complex assembly"/>
    <property type="evidence" value="ECO:0007669"/>
    <property type="project" value="InterPro"/>
</dbReference>
<comment type="similarity">
    <text evidence="2">Belongs to the DsbD family.</text>
</comment>
<keyword evidence="9" id="KW-1185">Reference proteome</keyword>
<evidence type="ECO:0000256" key="6">
    <source>
        <dbReference type="SAM" id="Phobius"/>
    </source>
</evidence>
<feature type="domain" description="Cytochrome C biogenesis protein transmembrane" evidence="7">
    <location>
        <begin position="11"/>
        <end position="213"/>
    </location>
</feature>
<keyword evidence="4 6" id="KW-1133">Transmembrane helix</keyword>